<organism evidence="2 3">
    <name type="scientific">Metarhizium album (strain ARSEF 1941)</name>
    <dbReference type="NCBI Taxonomy" id="1081103"/>
    <lineage>
        <taxon>Eukaryota</taxon>
        <taxon>Fungi</taxon>
        <taxon>Dikarya</taxon>
        <taxon>Ascomycota</taxon>
        <taxon>Pezizomycotina</taxon>
        <taxon>Sordariomycetes</taxon>
        <taxon>Hypocreomycetidae</taxon>
        <taxon>Hypocreales</taxon>
        <taxon>Clavicipitaceae</taxon>
        <taxon>Metarhizium</taxon>
    </lineage>
</organism>
<comment type="caution">
    <text evidence="2">The sequence shown here is derived from an EMBL/GenBank/DDBJ whole genome shotgun (WGS) entry which is preliminary data.</text>
</comment>
<name>A0A0B2WMB7_METAS</name>
<dbReference type="RefSeq" id="XP_040675226.1">
    <property type="nucleotide sequence ID" value="XM_040826798.1"/>
</dbReference>
<evidence type="ECO:0000313" key="3">
    <source>
        <dbReference type="Proteomes" id="UP000030816"/>
    </source>
</evidence>
<sequence>MALMLDAPILTGDRRLREARHKECRRGSENAKGIRPFDGSHERDRQEGLRRLAETLRVRSRHAARRGEQACQSAGHDVACIQRRAASQAIRRPRYRMLRRPRPWHERGRREDD</sequence>
<dbReference type="AlphaFoldDB" id="A0A0B2WMB7"/>
<feature type="compositionally biased region" description="Basic residues" evidence="1">
    <location>
        <begin position="92"/>
        <end position="102"/>
    </location>
</feature>
<accession>A0A0B2WMB7</accession>
<dbReference type="HOGENOM" id="CLU_2134080_0_0_1"/>
<dbReference type="EMBL" id="AZHE01000040">
    <property type="protein sequence ID" value="KHN94160.1"/>
    <property type="molecule type" value="Genomic_DNA"/>
</dbReference>
<keyword evidence="3" id="KW-1185">Reference proteome</keyword>
<evidence type="ECO:0000256" key="1">
    <source>
        <dbReference type="SAM" id="MobiDB-lite"/>
    </source>
</evidence>
<gene>
    <name evidence="2" type="ORF">MAM_08000</name>
</gene>
<feature type="region of interest" description="Disordered" evidence="1">
    <location>
        <begin position="92"/>
        <end position="113"/>
    </location>
</feature>
<feature type="compositionally biased region" description="Basic and acidic residues" evidence="1">
    <location>
        <begin position="38"/>
        <end position="47"/>
    </location>
</feature>
<protein>
    <submittedName>
        <fullName evidence="2">Uncharacterized protein</fullName>
    </submittedName>
</protein>
<feature type="region of interest" description="Disordered" evidence="1">
    <location>
        <begin position="20"/>
        <end position="47"/>
    </location>
</feature>
<evidence type="ECO:0000313" key="2">
    <source>
        <dbReference type="EMBL" id="KHN94160.1"/>
    </source>
</evidence>
<reference evidence="2 3" key="1">
    <citation type="journal article" date="2014" name="Proc. Natl. Acad. Sci. U.S.A.">
        <title>Trajectory and genomic determinants of fungal-pathogen speciation and host adaptation.</title>
        <authorList>
            <person name="Hu X."/>
            <person name="Xiao G."/>
            <person name="Zheng P."/>
            <person name="Shang Y."/>
            <person name="Su Y."/>
            <person name="Zhang X."/>
            <person name="Liu X."/>
            <person name="Zhan S."/>
            <person name="St Leger R.J."/>
            <person name="Wang C."/>
        </authorList>
    </citation>
    <scope>NUCLEOTIDE SEQUENCE [LARGE SCALE GENOMIC DNA]</scope>
    <source>
        <strain evidence="2 3">ARSEF 1941</strain>
    </source>
</reference>
<proteinExistence type="predicted"/>
<dbReference type="GeneID" id="63742455"/>
<dbReference type="Proteomes" id="UP000030816">
    <property type="component" value="Unassembled WGS sequence"/>
</dbReference>
<feature type="compositionally biased region" description="Basic and acidic residues" evidence="1">
    <location>
        <begin position="103"/>
        <end position="113"/>
    </location>
</feature>